<feature type="transmembrane region" description="Helical" evidence="1">
    <location>
        <begin position="83"/>
        <end position="101"/>
    </location>
</feature>
<evidence type="ECO:0000313" key="2">
    <source>
        <dbReference type="EMBL" id="MCJ2380147.1"/>
    </source>
</evidence>
<dbReference type="Pfam" id="PF13787">
    <property type="entry name" value="HXXEE"/>
    <property type="match status" value="1"/>
</dbReference>
<feature type="transmembrane region" description="Helical" evidence="1">
    <location>
        <begin position="108"/>
        <end position="128"/>
    </location>
</feature>
<dbReference type="RefSeq" id="WP_243323872.1">
    <property type="nucleotide sequence ID" value="NZ_JAKZMM010000011.1"/>
</dbReference>
<gene>
    <name evidence="2" type="ORF">MUN53_05880</name>
</gene>
<organism evidence="2 3">
    <name type="scientific">Parabacteroides faecalis</name>
    <dbReference type="NCBI Taxonomy" id="2924040"/>
    <lineage>
        <taxon>Bacteria</taxon>
        <taxon>Pseudomonadati</taxon>
        <taxon>Bacteroidota</taxon>
        <taxon>Bacteroidia</taxon>
        <taxon>Bacteroidales</taxon>
        <taxon>Tannerellaceae</taxon>
        <taxon>Parabacteroides</taxon>
    </lineage>
</organism>
<keyword evidence="1" id="KW-0472">Membrane</keyword>
<proteinExistence type="predicted"/>
<feature type="transmembrane region" description="Helical" evidence="1">
    <location>
        <begin position="50"/>
        <end position="77"/>
    </location>
</feature>
<keyword evidence="1" id="KW-0812">Transmembrane</keyword>
<feature type="transmembrane region" description="Helical" evidence="1">
    <location>
        <begin position="6"/>
        <end position="29"/>
    </location>
</feature>
<reference evidence="2 3" key="1">
    <citation type="submission" date="2022-03" db="EMBL/GenBank/DDBJ databases">
        <title>Parabacteroides sp. nov. isolated from swine feces.</title>
        <authorList>
            <person name="Bak J.E."/>
        </authorList>
    </citation>
    <scope>NUCLEOTIDE SEQUENCE [LARGE SCALE GENOMIC DNA]</scope>
    <source>
        <strain evidence="2 3">AGMB00274</strain>
    </source>
</reference>
<dbReference type="EMBL" id="JAKZMM010000011">
    <property type="protein sequence ID" value="MCJ2380147.1"/>
    <property type="molecule type" value="Genomic_DNA"/>
</dbReference>
<keyword evidence="3" id="KW-1185">Reference proteome</keyword>
<protein>
    <submittedName>
        <fullName evidence="2">HXXEE domain-containing protein</fullName>
    </submittedName>
</protein>
<evidence type="ECO:0000313" key="3">
    <source>
        <dbReference type="Proteomes" id="UP001165444"/>
    </source>
</evidence>
<sequence length="169" mass="19741">MDTILIVFLLPVFFMLHELEEIIGIRLWMDKNGAALYNRFPRFRQTIRRLGSITTPAFTVIVAEEFILVSFCTFLSAYTGNWIAWYCCLVAFGFHLVVHLFQFLLWRGYIPAIVTSLCCLPYCIWAFWETYKFFTPCEQVGYALIGILFGALNLFVMHKIVGDRLLKRI</sequence>
<dbReference type="Proteomes" id="UP001165444">
    <property type="component" value="Unassembled WGS sequence"/>
</dbReference>
<feature type="transmembrane region" description="Helical" evidence="1">
    <location>
        <begin position="140"/>
        <end position="161"/>
    </location>
</feature>
<accession>A0ABT0BZJ0</accession>
<comment type="caution">
    <text evidence="2">The sequence shown here is derived from an EMBL/GenBank/DDBJ whole genome shotgun (WGS) entry which is preliminary data.</text>
</comment>
<keyword evidence="1" id="KW-1133">Transmembrane helix</keyword>
<name>A0ABT0BZJ0_9BACT</name>
<evidence type="ECO:0000256" key="1">
    <source>
        <dbReference type="SAM" id="Phobius"/>
    </source>
</evidence>
<dbReference type="InterPro" id="IPR025671">
    <property type="entry name" value="HXXEE"/>
</dbReference>